<dbReference type="InterPro" id="IPR008494">
    <property type="entry name" value="DUF776"/>
</dbReference>
<keyword evidence="2" id="KW-0597">Phosphoprotein</keyword>
<dbReference type="PANTHER" id="PTHR31383">
    <property type="entry name" value="OXIDATIVE STRESS-RESPONSE SERINE-RICH PROTEIN 1"/>
    <property type="match status" value="1"/>
</dbReference>
<proteinExistence type="evidence at transcript level"/>
<evidence type="ECO:0000256" key="2">
    <source>
        <dbReference type="ARBA" id="ARBA00022553"/>
    </source>
</evidence>
<feature type="non-terminal residue" evidence="5">
    <location>
        <position position="1"/>
    </location>
</feature>
<evidence type="ECO:0000256" key="1">
    <source>
        <dbReference type="ARBA" id="ARBA00015005"/>
    </source>
</evidence>
<dbReference type="GO" id="GO:0070301">
    <property type="term" value="P:cellular response to hydrogen peroxide"/>
    <property type="evidence" value="ECO:0007669"/>
    <property type="project" value="TreeGrafter"/>
</dbReference>
<reference evidence="5" key="1">
    <citation type="journal article" date="2015" name="Insect Biochem. Mol. Biol.">
        <title>An insight into the sialome of the horse fly, Tabanus bromius.</title>
        <authorList>
            <person name="Ribeiro J.M."/>
            <person name="Kazimirova M."/>
            <person name="Takac P."/>
            <person name="Andersen J.F."/>
            <person name="Francischetti I.M."/>
        </authorList>
    </citation>
    <scope>NUCLEOTIDE SEQUENCE</scope>
</reference>
<dbReference type="EMBL" id="GDAI01001920">
    <property type="protein sequence ID" value="JAI15683.1"/>
    <property type="molecule type" value="mRNA"/>
</dbReference>
<sequence length="197" mass="23014">FGPKCECLQRKGKSLEHAIINRVQFKQKRNPRIYNSRSSNKLILREPILKCFDHCVHYNHVRHKKCERLASNLADCPTLDALNLEDSSSTKRDLHVKKETDKLLDFKALVEECDIISSNNFMYGSSHRYRNLKSFTTIQHNDKRLTNNCRKLKKSQLKARINASSNCDVTIDELASYFETFVHIPKKMSTMAEMMYI</sequence>
<accession>A0A0K8TNH1</accession>
<name>A0A0K8TNH1_TABBR</name>
<evidence type="ECO:0000313" key="5">
    <source>
        <dbReference type="EMBL" id="JAI15683.1"/>
    </source>
</evidence>
<evidence type="ECO:0000256" key="4">
    <source>
        <dbReference type="ARBA" id="ARBA00031405"/>
    </source>
</evidence>
<protein>
    <recommendedName>
        <fullName evidence="1">Oxidative stress-responsive serine-rich protein 1</fullName>
    </recommendedName>
    <alternativeName>
        <fullName evidence="4">Oxidative stress-responsive protein 1</fullName>
    </alternativeName>
    <alternativeName>
        <fullName evidence="3">Peroxide-inducible transcript 1 protein</fullName>
    </alternativeName>
</protein>
<organism evidence="5">
    <name type="scientific">Tabanus bromius</name>
    <name type="common">Band-eyed brown horse fly</name>
    <dbReference type="NCBI Taxonomy" id="304241"/>
    <lineage>
        <taxon>Eukaryota</taxon>
        <taxon>Metazoa</taxon>
        <taxon>Ecdysozoa</taxon>
        <taxon>Arthropoda</taxon>
        <taxon>Hexapoda</taxon>
        <taxon>Insecta</taxon>
        <taxon>Pterygota</taxon>
        <taxon>Neoptera</taxon>
        <taxon>Endopterygota</taxon>
        <taxon>Diptera</taxon>
        <taxon>Brachycera</taxon>
        <taxon>Tabanomorpha</taxon>
        <taxon>Tabanoidea</taxon>
        <taxon>Tabanidae</taxon>
        <taxon>Tabanus</taxon>
    </lineage>
</organism>
<dbReference type="AlphaFoldDB" id="A0A0K8TNH1"/>
<dbReference type="PANTHER" id="PTHR31383:SF2">
    <property type="entry name" value="OXIDATIVE STRESS-RESPONSIVE SERINE-RICH PROTEIN 1"/>
    <property type="match status" value="1"/>
</dbReference>
<evidence type="ECO:0000256" key="3">
    <source>
        <dbReference type="ARBA" id="ARBA00029721"/>
    </source>
</evidence>